<dbReference type="EMBL" id="BAAAUV010000005">
    <property type="protein sequence ID" value="GAA3208285.1"/>
    <property type="molecule type" value="Genomic_DNA"/>
</dbReference>
<sequence>MSTTADWIVIALCATVFAPIGAGLALGWSPGRARPGLRLIGTAQLVLCSALLVFAVGDLTCSSQQLLFLRDFASFALFLIFLGLATLLAAWPWNDADFAFRPPGRDEASRDADPR</sequence>
<organism evidence="2 3">
    <name type="scientific">Actinocorallia longicatena</name>
    <dbReference type="NCBI Taxonomy" id="111803"/>
    <lineage>
        <taxon>Bacteria</taxon>
        <taxon>Bacillati</taxon>
        <taxon>Actinomycetota</taxon>
        <taxon>Actinomycetes</taxon>
        <taxon>Streptosporangiales</taxon>
        <taxon>Thermomonosporaceae</taxon>
        <taxon>Actinocorallia</taxon>
    </lineage>
</organism>
<accession>A0ABP6Q7F6</accession>
<keyword evidence="1" id="KW-0472">Membrane</keyword>
<keyword evidence="1" id="KW-0812">Transmembrane</keyword>
<evidence type="ECO:0000256" key="1">
    <source>
        <dbReference type="SAM" id="Phobius"/>
    </source>
</evidence>
<dbReference type="RefSeq" id="WP_344826585.1">
    <property type="nucleotide sequence ID" value="NZ_BAAAUV010000005.1"/>
</dbReference>
<protein>
    <submittedName>
        <fullName evidence="2">Uncharacterized protein</fullName>
    </submittedName>
</protein>
<name>A0ABP6Q7F6_9ACTN</name>
<feature type="transmembrane region" description="Helical" evidence="1">
    <location>
        <begin position="40"/>
        <end position="60"/>
    </location>
</feature>
<reference evidence="3" key="1">
    <citation type="journal article" date="2019" name="Int. J. Syst. Evol. Microbiol.">
        <title>The Global Catalogue of Microorganisms (GCM) 10K type strain sequencing project: providing services to taxonomists for standard genome sequencing and annotation.</title>
        <authorList>
            <consortium name="The Broad Institute Genomics Platform"/>
            <consortium name="The Broad Institute Genome Sequencing Center for Infectious Disease"/>
            <person name="Wu L."/>
            <person name="Ma J."/>
        </authorList>
    </citation>
    <scope>NUCLEOTIDE SEQUENCE [LARGE SCALE GENOMIC DNA]</scope>
    <source>
        <strain evidence="3">JCM 9377</strain>
    </source>
</reference>
<gene>
    <name evidence="2" type="ORF">GCM10010468_25160</name>
</gene>
<proteinExistence type="predicted"/>
<evidence type="ECO:0000313" key="2">
    <source>
        <dbReference type="EMBL" id="GAA3208285.1"/>
    </source>
</evidence>
<dbReference type="Proteomes" id="UP001501237">
    <property type="component" value="Unassembled WGS sequence"/>
</dbReference>
<feature type="transmembrane region" description="Helical" evidence="1">
    <location>
        <begin position="7"/>
        <end position="28"/>
    </location>
</feature>
<evidence type="ECO:0000313" key="3">
    <source>
        <dbReference type="Proteomes" id="UP001501237"/>
    </source>
</evidence>
<feature type="transmembrane region" description="Helical" evidence="1">
    <location>
        <begin position="72"/>
        <end position="93"/>
    </location>
</feature>
<keyword evidence="1" id="KW-1133">Transmembrane helix</keyword>
<keyword evidence="3" id="KW-1185">Reference proteome</keyword>
<comment type="caution">
    <text evidence="2">The sequence shown here is derived from an EMBL/GenBank/DDBJ whole genome shotgun (WGS) entry which is preliminary data.</text>
</comment>